<evidence type="ECO:0000256" key="1">
    <source>
        <dbReference type="ARBA" id="ARBA00001595"/>
    </source>
</evidence>
<dbReference type="SMART" id="SM00642">
    <property type="entry name" value="Aamy"/>
    <property type="match status" value="1"/>
</dbReference>
<dbReference type="InterPro" id="IPR006047">
    <property type="entry name" value="GH13_cat_dom"/>
</dbReference>
<feature type="domain" description="Glycosyl hydrolase family 13 catalytic" evidence="8">
    <location>
        <begin position="53"/>
        <end position="445"/>
    </location>
</feature>
<dbReference type="SUPFAM" id="SSF51445">
    <property type="entry name" value="(Trans)glycosidases"/>
    <property type="match status" value="1"/>
</dbReference>
<keyword evidence="10" id="KW-1185">Reference proteome</keyword>
<dbReference type="Pfam" id="PF00128">
    <property type="entry name" value="Alpha-amylase"/>
    <property type="match status" value="2"/>
</dbReference>
<evidence type="ECO:0000256" key="2">
    <source>
        <dbReference type="ARBA" id="ARBA00005496"/>
    </source>
</evidence>
<evidence type="ECO:0000259" key="8">
    <source>
        <dbReference type="SMART" id="SM00642"/>
    </source>
</evidence>
<dbReference type="GO" id="GO:0005975">
    <property type="term" value="P:carbohydrate metabolic process"/>
    <property type="evidence" value="ECO:0007669"/>
    <property type="project" value="InterPro"/>
</dbReference>
<dbReference type="InterPro" id="IPR032091">
    <property type="entry name" value="Malt_amylase-like_C"/>
</dbReference>
<organism evidence="9 10">
    <name type="scientific">Propionibacterium ruminifibrarum</name>
    <dbReference type="NCBI Taxonomy" id="1962131"/>
    <lineage>
        <taxon>Bacteria</taxon>
        <taxon>Bacillati</taxon>
        <taxon>Actinomycetota</taxon>
        <taxon>Actinomycetes</taxon>
        <taxon>Propionibacteriales</taxon>
        <taxon>Propionibacteriaceae</taxon>
        <taxon>Propionibacterium</taxon>
    </lineage>
</organism>
<dbReference type="Gene3D" id="3.90.400.10">
    <property type="entry name" value="Oligo-1,6-glucosidase, Domain 2"/>
    <property type="match status" value="1"/>
</dbReference>
<dbReference type="PANTHER" id="PTHR10357:SF219">
    <property type="entry name" value="MALTOSE ALPHA-D-GLUCOSYLTRANSFERASE"/>
    <property type="match status" value="1"/>
</dbReference>
<dbReference type="GO" id="GO:0016740">
    <property type="term" value="F:transferase activity"/>
    <property type="evidence" value="ECO:0007669"/>
    <property type="project" value="UniProtKB-KW"/>
</dbReference>
<evidence type="ECO:0000256" key="5">
    <source>
        <dbReference type="ARBA" id="ARBA00022837"/>
    </source>
</evidence>
<dbReference type="EMBL" id="OMOH01000001">
    <property type="protein sequence ID" value="SPF67175.1"/>
    <property type="molecule type" value="Genomic_DNA"/>
</dbReference>
<dbReference type="InterPro" id="IPR017853">
    <property type="entry name" value="GH"/>
</dbReference>
<evidence type="ECO:0000256" key="4">
    <source>
        <dbReference type="ARBA" id="ARBA00022723"/>
    </source>
</evidence>
<evidence type="ECO:0000313" key="10">
    <source>
        <dbReference type="Proteomes" id="UP000265962"/>
    </source>
</evidence>
<dbReference type="AlphaFoldDB" id="A0A375HXK4"/>
<dbReference type="InterPro" id="IPR045857">
    <property type="entry name" value="O16G_dom_2"/>
</dbReference>
<dbReference type="GO" id="GO:0046872">
    <property type="term" value="F:metal ion binding"/>
    <property type="evidence" value="ECO:0007669"/>
    <property type="project" value="UniProtKB-KW"/>
</dbReference>
<dbReference type="CDD" id="cd11334">
    <property type="entry name" value="AmyAc_TreS"/>
    <property type="match status" value="1"/>
</dbReference>
<keyword evidence="5" id="KW-0106">Calcium</keyword>
<dbReference type="FunFam" id="3.20.20.80:FF:000055">
    <property type="entry name" value="Trehalose synthase"/>
    <property type="match status" value="1"/>
</dbReference>
<reference evidence="10" key="1">
    <citation type="submission" date="2018-02" db="EMBL/GenBank/DDBJ databases">
        <authorList>
            <person name="Hornung B."/>
        </authorList>
    </citation>
    <scope>NUCLEOTIDE SEQUENCE [LARGE SCALE GENOMIC DNA]</scope>
</reference>
<keyword evidence="4" id="KW-0479">Metal-binding</keyword>
<dbReference type="GO" id="GO:0047471">
    <property type="term" value="F:maltose alpha-D-glucosyltransferase activity"/>
    <property type="evidence" value="ECO:0007669"/>
    <property type="project" value="UniProtKB-EC"/>
</dbReference>
<dbReference type="EC" id="5.4.99.16" evidence="3"/>
<comment type="catalytic activity">
    <reaction evidence="1">
        <text>D-maltose = alpha,alpha-trehalose</text>
        <dbReference type="Rhea" id="RHEA:15145"/>
        <dbReference type="ChEBI" id="CHEBI:16551"/>
        <dbReference type="ChEBI" id="CHEBI:17306"/>
        <dbReference type="EC" id="5.4.99.16"/>
    </reaction>
</comment>
<keyword evidence="9" id="KW-0808">Transferase</keyword>
<evidence type="ECO:0000313" key="9">
    <source>
        <dbReference type="EMBL" id="SPF67175.1"/>
    </source>
</evidence>
<evidence type="ECO:0000256" key="3">
    <source>
        <dbReference type="ARBA" id="ARBA00012619"/>
    </source>
</evidence>
<accession>A0A375HXK4</accession>
<sequence length="593" mass="68015">MVTITPPDAKALSFDVPADDYDARLELALAMTTPSGAIDPEDPNWFKTAVFYEVLVRSFADSDDDGIGDLAGLTSRLDYLQWLGVDCLWLPPFFASPMGDGGYDVADYRAIQPGLGTLDEFGHFIDAAHDRGMRVIIDIVMNHTSTDHPWFESSRSDPDGPFGDYYVWRNTPDEYSDARIIFLDTETSNWTWDEVRGQYYWHRFYSHQPDLNYENPRVMTEMLNTLRFWLGFGIDGFRLDAVPYLVEAEGTNCENLPGTHAILKQVRQMIDSEFPGRIMLCEANQWPRDVIEYFGDGDECQMAFHFPVMPRLYMGMERHTREAITTILASTPPLPEGCQWATFLRNHDELTLEMVTEDDRQYMWRRYAPDPRMRLNLGIRRRLAPLMDGDQDKIRLMHAMLLSLPGAPVLYYGDEIGMGDNIDLPDRDGVRTPMQWTGGRRAGFSRAEPEDFYLPLVTDERYDPRHVNVSAQTGDPSSLLFWLRSMLSTRRDNPVFGLGDFMDLGGENDAVLSYLRTLSDETGTSRVLCLNNLSPEPQDILLYLPNFADYRTIDLISARHHEPVGPNHEFRHQLPPWGYAWLKLTEPPEDDNE</sequence>
<dbReference type="PANTHER" id="PTHR10357">
    <property type="entry name" value="ALPHA-AMYLASE FAMILY MEMBER"/>
    <property type="match status" value="1"/>
</dbReference>
<dbReference type="NCBIfam" id="TIGR02456">
    <property type="entry name" value="treS_nterm"/>
    <property type="match status" value="1"/>
</dbReference>
<dbReference type="SUPFAM" id="SSF51011">
    <property type="entry name" value="Glycosyl hydrolase domain"/>
    <property type="match status" value="1"/>
</dbReference>
<dbReference type="InterPro" id="IPR012810">
    <property type="entry name" value="TreS/a-amylase_N"/>
</dbReference>
<dbReference type="Gene3D" id="2.60.40.1180">
    <property type="entry name" value="Golgi alpha-mannosidase II"/>
    <property type="match status" value="1"/>
</dbReference>
<comment type="similarity">
    <text evidence="2">Belongs to the glycosyl hydrolase 13 family. TreS subfamily.</text>
</comment>
<proteinExistence type="inferred from homology"/>
<dbReference type="Gene3D" id="3.20.20.80">
    <property type="entry name" value="Glycosidases"/>
    <property type="match status" value="1"/>
</dbReference>
<dbReference type="OrthoDB" id="9043248at2"/>
<evidence type="ECO:0000256" key="7">
    <source>
        <dbReference type="ARBA" id="ARBA00031378"/>
    </source>
</evidence>
<keyword evidence="6 9" id="KW-0413">Isomerase</keyword>
<dbReference type="InterPro" id="IPR013780">
    <property type="entry name" value="Glyco_hydro_b"/>
</dbReference>
<dbReference type="Proteomes" id="UP000265962">
    <property type="component" value="Unassembled WGS sequence"/>
</dbReference>
<gene>
    <name evidence="9" type="ORF">PROPJV5_0185</name>
</gene>
<name>A0A375HXK4_9ACTN</name>
<dbReference type="Pfam" id="PF16657">
    <property type="entry name" value="Malt_amylase_C"/>
    <property type="match status" value="1"/>
</dbReference>
<protein>
    <recommendedName>
        <fullName evidence="3">maltose alpha-D-glucosyltransferase</fullName>
        <ecNumber evidence="3">5.4.99.16</ecNumber>
    </recommendedName>
    <alternativeName>
        <fullName evidence="7">Maltose alpha-D-glucosyltransferase</fullName>
    </alternativeName>
</protein>
<evidence type="ECO:0000256" key="6">
    <source>
        <dbReference type="ARBA" id="ARBA00023235"/>
    </source>
</evidence>